<dbReference type="PANTHER" id="PTHR11895:SF7">
    <property type="entry name" value="GLUTAMYL-TRNA(GLN) AMIDOTRANSFERASE SUBUNIT A, MITOCHONDRIAL"/>
    <property type="match status" value="1"/>
</dbReference>
<dbReference type="InterPro" id="IPR036928">
    <property type="entry name" value="AS_sf"/>
</dbReference>
<gene>
    <name evidence="5" type="ORF">GPX89_12025</name>
</gene>
<dbReference type="InterPro" id="IPR020556">
    <property type="entry name" value="Amidase_CS"/>
</dbReference>
<dbReference type="Pfam" id="PF01425">
    <property type="entry name" value="Amidase"/>
    <property type="match status" value="1"/>
</dbReference>
<dbReference type="NCBIfam" id="NF005899">
    <property type="entry name" value="PRK07869.1"/>
    <property type="match status" value="1"/>
</dbReference>
<reference evidence="5 6" key="1">
    <citation type="submission" date="2019-12" db="EMBL/GenBank/DDBJ databases">
        <title>Nocardia sp. nov. ET3-3 isolated from soil.</title>
        <authorList>
            <person name="Kanchanasin P."/>
            <person name="Tanasupawat S."/>
            <person name="Yuki M."/>
            <person name="Kudo T."/>
        </authorList>
    </citation>
    <scope>NUCLEOTIDE SEQUENCE [LARGE SCALE GENOMIC DNA]</scope>
    <source>
        <strain evidence="5 6">ET3-3</strain>
    </source>
</reference>
<dbReference type="InterPro" id="IPR023631">
    <property type="entry name" value="Amidase_dom"/>
</dbReference>
<proteinExistence type="inferred from homology"/>
<dbReference type="Gene3D" id="3.90.1300.10">
    <property type="entry name" value="Amidase signature (AS) domain"/>
    <property type="match status" value="1"/>
</dbReference>
<dbReference type="InterPro" id="IPR000120">
    <property type="entry name" value="Amidase"/>
</dbReference>
<feature type="domain" description="Amidase" evidence="4">
    <location>
        <begin position="39"/>
        <end position="453"/>
    </location>
</feature>
<name>A0A7K1UUM0_9NOCA</name>
<dbReference type="PANTHER" id="PTHR11895">
    <property type="entry name" value="TRANSAMIDASE"/>
    <property type="match status" value="1"/>
</dbReference>
<comment type="similarity">
    <text evidence="2">Belongs to the amidase family.</text>
</comment>
<evidence type="ECO:0000313" key="6">
    <source>
        <dbReference type="Proteomes" id="UP000466794"/>
    </source>
</evidence>
<evidence type="ECO:0000256" key="1">
    <source>
        <dbReference type="ARBA" id="ARBA00001311"/>
    </source>
</evidence>
<dbReference type="GO" id="GO:0004040">
    <property type="term" value="F:amidase activity"/>
    <property type="evidence" value="ECO:0007669"/>
    <property type="project" value="UniProtKB-EC"/>
</dbReference>
<sequence>MGGPLMAARVHAFTDDALGEHDGVGIAELIRRGELSASEVAKAAQERAARVNPVLNAVVVAMDSPVVSGDREALLFGVPTYVKDNTDLAGVPTQHGSVAWRARPAKANGPYAKQLLSSGMTVLGKTTLPEFGLNATTEFALAEPTHNPWDPEFSSGASSGGSAALVAAGVVPIAHGNDGGGSIRIPAACCGLVGLKPTRGRHIDGPQARSMPINLVSEGVLTRTVRDTATYFAAAERFWRNPGLPPVGLVEGPAQRRLRIGVLTEPITGAPLDPQIRAVLDDTVKLLEGLGHEVRPIGYPVDRGFAEDFATYWAMLAYLLGRTGKLTLDRSFDPSRLDPFTKGLAARFRGSALRSPAVLYRLSRTRHAYAASFRDVELVVSPVLASLTPPLGYLSPDQPFDEVFDRLLNYVTYTPLANVTGAPALSLPLGSSAEGLPIGVLFSAAHGDERTLLELAYALEAARPFRRIQD</sequence>
<protein>
    <recommendedName>
        <fullName evidence="3">amidase</fullName>
        <ecNumber evidence="3">3.5.1.4</ecNumber>
    </recommendedName>
</protein>
<evidence type="ECO:0000256" key="3">
    <source>
        <dbReference type="ARBA" id="ARBA00012922"/>
    </source>
</evidence>
<dbReference type="PROSITE" id="PS00571">
    <property type="entry name" value="AMIDASES"/>
    <property type="match status" value="1"/>
</dbReference>
<dbReference type="Proteomes" id="UP000466794">
    <property type="component" value="Unassembled WGS sequence"/>
</dbReference>
<keyword evidence="5" id="KW-0378">Hydrolase</keyword>
<organism evidence="5 6">
    <name type="scientific">Nocardia terrae</name>
    <dbReference type="NCBI Taxonomy" id="2675851"/>
    <lineage>
        <taxon>Bacteria</taxon>
        <taxon>Bacillati</taxon>
        <taxon>Actinomycetota</taxon>
        <taxon>Actinomycetes</taxon>
        <taxon>Mycobacteriales</taxon>
        <taxon>Nocardiaceae</taxon>
        <taxon>Nocardia</taxon>
    </lineage>
</organism>
<keyword evidence="6" id="KW-1185">Reference proteome</keyword>
<dbReference type="EC" id="3.5.1.4" evidence="3"/>
<comment type="catalytic activity">
    <reaction evidence="1">
        <text>a monocarboxylic acid amide + H2O = a monocarboxylate + NH4(+)</text>
        <dbReference type="Rhea" id="RHEA:12020"/>
        <dbReference type="ChEBI" id="CHEBI:15377"/>
        <dbReference type="ChEBI" id="CHEBI:28938"/>
        <dbReference type="ChEBI" id="CHEBI:35757"/>
        <dbReference type="ChEBI" id="CHEBI:83628"/>
        <dbReference type="EC" id="3.5.1.4"/>
    </reaction>
</comment>
<evidence type="ECO:0000256" key="2">
    <source>
        <dbReference type="ARBA" id="ARBA00009199"/>
    </source>
</evidence>
<comment type="caution">
    <text evidence="5">The sequence shown here is derived from an EMBL/GenBank/DDBJ whole genome shotgun (WGS) entry which is preliminary data.</text>
</comment>
<dbReference type="SUPFAM" id="SSF75304">
    <property type="entry name" value="Amidase signature (AS) enzymes"/>
    <property type="match status" value="1"/>
</dbReference>
<dbReference type="EMBL" id="WRPP01000002">
    <property type="protein sequence ID" value="MVU77971.1"/>
    <property type="molecule type" value="Genomic_DNA"/>
</dbReference>
<evidence type="ECO:0000259" key="4">
    <source>
        <dbReference type="Pfam" id="PF01425"/>
    </source>
</evidence>
<evidence type="ECO:0000313" key="5">
    <source>
        <dbReference type="EMBL" id="MVU77971.1"/>
    </source>
</evidence>
<dbReference type="AlphaFoldDB" id="A0A7K1UUM0"/>
<accession>A0A7K1UUM0</accession>